<reference evidence="2" key="2">
    <citation type="submission" date="2020-10" db="UniProtKB">
        <authorList>
            <consortium name="WormBaseParasite"/>
        </authorList>
    </citation>
    <scope>IDENTIFICATION</scope>
</reference>
<name>A0A7E4VK36_PANRE</name>
<proteinExistence type="predicted"/>
<dbReference type="WBParaSite" id="Pan_g22165.t1">
    <property type="protein sequence ID" value="Pan_g22165.t1"/>
    <property type="gene ID" value="Pan_g22165"/>
</dbReference>
<dbReference type="Proteomes" id="UP000492821">
    <property type="component" value="Unassembled WGS sequence"/>
</dbReference>
<dbReference type="AlphaFoldDB" id="A0A7E4VK36"/>
<keyword evidence="1" id="KW-1185">Reference proteome</keyword>
<evidence type="ECO:0000313" key="2">
    <source>
        <dbReference type="WBParaSite" id="Pan_g22165.t1"/>
    </source>
</evidence>
<sequence length="104" mass="11436">MIEMKFVSLATCHLECSPLREASCNVVAELGERLKAYAEEHLDGEAEAAMKKKLANLHKAGIEAIKYCIAEPGLQVVHEADEDEEVQEDAMATAVEMEVDEMDA</sequence>
<organism evidence="1 2">
    <name type="scientific">Panagrellus redivivus</name>
    <name type="common">Microworm</name>
    <dbReference type="NCBI Taxonomy" id="6233"/>
    <lineage>
        <taxon>Eukaryota</taxon>
        <taxon>Metazoa</taxon>
        <taxon>Ecdysozoa</taxon>
        <taxon>Nematoda</taxon>
        <taxon>Chromadorea</taxon>
        <taxon>Rhabditida</taxon>
        <taxon>Tylenchina</taxon>
        <taxon>Panagrolaimomorpha</taxon>
        <taxon>Panagrolaimoidea</taxon>
        <taxon>Panagrolaimidae</taxon>
        <taxon>Panagrellus</taxon>
    </lineage>
</organism>
<reference evidence="1" key="1">
    <citation type="journal article" date="2013" name="Genetics">
        <title>The draft genome and transcriptome of Panagrellus redivivus are shaped by the harsh demands of a free-living lifestyle.</title>
        <authorList>
            <person name="Srinivasan J."/>
            <person name="Dillman A.R."/>
            <person name="Macchietto M.G."/>
            <person name="Heikkinen L."/>
            <person name="Lakso M."/>
            <person name="Fracchia K.M."/>
            <person name="Antoshechkin I."/>
            <person name="Mortazavi A."/>
            <person name="Wong G."/>
            <person name="Sternberg P.W."/>
        </authorList>
    </citation>
    <scope>NUCLEOTIDE SEQUENCE [LARGE SCALE GENOMIC DNA]</scope>
    <source>
        <strain evidence="1">MT8872</strain>
    </source>
</reference>
<accession>A0A7E4VK36</accession>
<evidence type="ECO:0000313" key="1">
    <source>
        <dbReference type="Proteomes" id="UP000492821"/>
    </source>
</evidence>
<protein>
    <submittedName>
        <fullName evidence="2">Uncharacterized protein</fullName>
    </submittedName>
</protein>